<feature type="compositionally biased region" description="Low complexity" evidence="1">
    <location>
        <begin position="49"/>
        <end position="72"/>
    </location>
</feature>
<feature type="region of interest" description="Disordered" evidence="1">
    <location>
        <begin position="42"/>
        <end position="72"/>
    </location>
</feature>
<dbReference type="Proteomes" id="UP000186583">
    <property type="component" value="Unassembled WGS sequence"/>
</dbReference>
<evidence type="ECO:0000313" key="3">
    <source>
        <dbReference type="Proteomes" id="UP000186583"/>
    </source>
</evidence>
<sequence length="72" mass="7756">MPSSDVQKGQLQAVLESKGIRFQVQTGGAKYECHLQDRASYERVKATRTNSTDSQTSASSSSSSTFSGNNSH</sequence>
<evidence type="ECO:0000313" key="2">
    <source>
        <dbReference type="EMBL" id="OLN97654.1"/>
    </source>
</evidence>
<name>A0A1Q8S865_9PEZI</name>
<proteinExistence type="predicted"/>
<comment type="caution">
    <text evidence="2">The sequence shown here is derived from an EMBL/GenBank/DDBJ whole genome shotgun (WGS) entry which is preliminary data.</text>
</comment>
<dbReference type="EMBL" id="MPGH01000008">
    <property type="protein sequence ID" value="OLN97654.1"/>
    <property type="molecule type" value="Genomic_DNA"/>
</dbReference>
<dbReference type="OrthoDB" id="5221152at2759"/>
<accession>A0A1Q8S865</accession>
<reference evidence="2 3" key="1">
    <citation type="submission" date="2016-11" db="EMBL/GenBank/DDBJ databases">
        <title>Draft Genome Assembly of Colletotrichum chlorophyti a pathogen of herbaceous plants.</title>
        <authorList>
            <person name="Gan P."/>
            <person name="Narusaka M."/>
            <person name="Tsushima A."/>
            <person name="Narusaka Y."/>
            <person name="Takano Y."/>
            <person name="Shirasu K."/>
        </authorList>
    </citation>
    <scope>NUCLEOTIDE SEQUENCE [LARGE SCALE GENOMIC DNA]</scope>
    <source>
        <strain evidence="2 3">NTL11</strain>
    </source>
</reference>
<protein>
    <submittedName>
        <fullName evidence="2">Uncharacterized protein</fullName>
    </submittedName>
</protein>
<evidence type="ECO:0000256" key="1">
    <source>
        <dbReference type="SAM" id="MobiDB-lite"/>
    </source>
</evidence>
<dbReference type="AlphaFoldDB" id="A0A1Q8S865"/>
<keyword evidence="3" id="KW-1185">Reference proteome</keyword>
<organism evidence="2 3">
    <name type="scientific">Colletotrichum chlorophyti</name>
    <dbReference type="NCBI Taxonomy" id="708187"/>
    <lineage>
        <taxon>Eukaryota</taxon>
        <taxon>Fungi</taxon>
        <taxon>Dikarya</taxon>
        <taxon>Ascomycota</taxon>
        <taxon>Pezizomycotina</taxon>
        <taxon>Sordariomycetes</taxon>
        <taxon>Hypocreomycetidae</taxon>
        <taxon>Glomerellales</taxon>
        <taxon>Glomerellaceae</taxon>
        <taxon>Colletotrichum</taxon>
    </lineage>
</organism>
<gene>
    <name evidence="2" type="ORF">CCHL11_01269</name>
</gene>